<proteinExistence type="predicted"/>
<dbReference type="AlphaFoldDB" id="A0A1C3XKI3"/>
<sequence>MIASWRGRKSYLQTGYFDRFWDCPGCHRAMSIAEIIELHCENCDAAVEPAEMDDAEPVTPAPNPEEMP</sequence>
<gene>
    <name evidence="1" type="ORF">GA0061101_15022</name>
</gene>
<protein>
    <submittedName>
        <fullName evidence="1">Uncharacterized protein</fullName>
    </submittedName>
</protein>
<evidence type="ECO:0000313" key="2">
    <source>
        <dbReference type="Proteomes" id="UP000199205"/>
    </source>
</evidence>
<evidence type="ECO:0000313" key="1">
    <source>
        <dbReference type="EMBL" id="SCB52494.1"/>
    </source>
</evidence>
<organism evidence="1 2">
    <name type="scientific">Rhizobium lusitanum</name>
    <dbReference type="NCBI Taxonomy" id="293958"/>
    <lineage>
        <taxon>Bacteria</taxon>
        <taxon>Pseudomonadati</taxon>
        <taxon>Pseudomonadota</taxon>
        <taxon>Alphaproteobacteria</taxon>
        <taxon>Hyphomicrobiales</taxon>
        <taxon>Rhizobiaceae</taxon>
        <taxon>Rhizobium/Agrobacterium group</taxon>
        <taxon>Rhizobium</taxon>
    </lineage>
</organism>
<accession>A0A1C3XKI3</accession>
<name>A0A1C3XKI3_9HYPH</name>
<reference evidence="1 2" key="1">
    <citation type="submission" date="2016-08" db="EMBL/GenBank/DDBJ databases">
        <authorList>
            <person name="Seilhamer J.J."/>
        </authorList>
    </citation>
    <scope>NUCLEOTIDE SEQUENCE [LARGE SCALE GENOMIC DNA]</scope>
    <source>
        <strain evidence="1 2">P1-7</strain>
    </source>
</reference>
<dbReference type="Proteomes" id="UP000199205">
    <property type="component" value="Unassembled WGS sequence"/>
</dbReference>
<dbReference type="EMBL" id="FMAF01000050">
    <property type="protein sequence ID" value="SCB52494.1"/>
    <property type="molecule type" value="Genomic_DNA"/>
</dbReference>